<sequence>MGKTYSRALSLRNVRIETPNWKKFRKEEEDVPNLFLQNGSALLEELISFSSGTYDIPIRSYSAQQLVKATNNFAGRVHASTYGYICRGTLQGRSILVKMFINIPGNQPCGGGANLAGAVRDIAVTSLMSRNKNVLKIIGCCLEFRYPALVYEDARFEILANFLDPNCDKLLSWKSRLKIAKSIASAILYLHTAFPTPIIYRILNPHNIILDHHCVPKLFDFSFVISLPPGELQVEDDLIWIPGYFDPEYQSSRFVTQKTDVYSFGVLLLVLLNGQGPICRANEDDPEHIVNYVNDHIHKDDQFKQIVDPKILNESNVNHQQLQAFINIALRCVQAKGENRPDMLDIARKILQFE</sequence>
<dbReference type="Proteomes" id="UP000790787">
    <property type="component" value="Chromosome 18"/>
</dbReference>
<evidence type="ECO:0000313" key="2">
    <source>
        <dbReference type="RefSeq" id="XP_075093640.1"/>
    </source>
</evidence>
<protein>
    <submittedName>
        <fullName evidence="2">Non-functional pseudokinase ZED1-like</fullName>
    </submittedName>
</protein>
<name>A0AC58T8U6_TOBAC</name>
<keyword evidence="1" id="KW-1185">Reference proteome</keyword>
<organism evidence="1 2">
    <name type="scientific">Nicotiana tabacum</name>
    <name type="common">Common tobacco</name>
    <dbReference type="NCBI Taxonomy" id="4097"/>
    <lineage>
        <taxon>Eukaryota</taxon>
        <taxon>Viridiplantae</taxon>
        <taxon>Streptophyta</taxon>
        <taxon>Embryophyta</taxon>
        <taxon>Tracheophyta</taxon>
        <taxon>Spermatophyta</taxon>
        <taxon>Magnoliopsida</taxon>
        <taxon>eudicotyledons</taxon>
        <taxon>Gunneridae</taxon>
        <taxon>Pentapetalae</taxon>
        <taxon>asterids</taxon>
        <taxon>lamiids</taxon>
        <taxon>Solanales</taxon>
        <taxon>Solanaceae</taxon>
        <taxon>Nicotianoideae</taxon>
        <taxon>Nicotianeae</taxon>
        <taxon>Nicotiana</taxon>
    </lineage>
</organism>
<reference evidence="2" key="2">
    <citation type="submission" date="2025-08" db="UniProtKB">
        <authorList>
            <consortium name="RefSeq"/>
        </authorList>
    </citation>
    <scope>IDENTIFICATION</scope>
    <source>
        <tissue evidence="2">Leaf</tissue>
    </source>
</reference>
<reference evidence="1" key="1">
    <citation type="journal article" date="2014" name="Nat. Commun.">
        <title>The tobacco genome sequence and its comparison with those of tomato and potato.</title>
        <authorList>
            <person name="Sierro N."/>
            <person name="Battey J.N."/>
            <person name="Ouadi S."/>
            <person name="Bakaher N."/>
            <person name="Bovet L."/>
            <person name="Willig A."/>
            <person name="Goepfert S."/>
            <person name="Peitsch M.C."/>
            <person name="Ivanov N.V."/>
        </authorList>
    </citation>
    <scope>NUCLEOTIDE SEQUENCE [LARGE SCALE GENOMIC DNA]</scope>
</reference>
<accession>A0AC58T8U6</accession>
<gene>
    <name evidence="2" type="primary">LOC107803028</name>
</gene>
<evidence type="ECO:0000313" key="1">
    <source>
        <dbReference type="Proteomes" id="UP000790787"/>
    </source>
</evidence>
<dbReference type="RefSeq" id="XP_075093640.1">
    <property type="nucleotide sequence ID" value="XM_075237539.1"/>
</dbReference>
<proteinExistence type="predicted"/>